<protein>
    <submittedName>
        <fullName evidence="2">Anti-sigma factor</fullName>
    </submittedName>
</protein>
<keyword evidence="1" id="KW-1133">Transmembrane helix</keyword>
<keyword evidence="3" id="KW-1185">Reference proteome</keyword>
<name>A0ABU9PVG9_9BURK</name>
<dbReference type="Proteomes" id="UP001495910">
    <property type="component" value="Unassembled WGS sequence"/>
</dbReference>
<sequence>MDKKETLSSLGSVLRDGSLYHRAPPHLRARVLAELPRELPRESSRRTVFAWGGFTTDGVRAWLNGSVAGIAVCALALSAAALIQRPAPTGSIAQEIVSSHVRSLLSQHPVDVVSTDQHTVKPWFNGRLDYTPPVVDLAAQGFPLVGGRIDYVGHRTVAVLIYRYQKHPIDLYVFPDAGGTPVPAARASDGYAIAHWQRNGMAYWAITDAQSSHLHAFEQAVLAEEDHEENPLKE</sequence>
<organism evidence="2 3">
    <name type="scientific">Collimonas rhizosphaerae</name>
    <dbReference type="NCBI Taxonomy" id="3126357"/>
    <lineage>
        <taxon>Bacteria</taxon>
        <taxon>Pseudomonadati</taxon>
        <taxon>Pseudomonadota</taxon>
        <taxon>Betaproteobacteria</taxon>
        <taxon>Burkholderiales</taxon>
        <taxon>Oxalobacteraceae</taxon>
        <taxon>Collimonas</taxon>
    </lineage>
</organism>
<proteinExistence type="predicted"/>
<evidence type="ECO:0000313" key="3">
    <source>
        <dbReference type="Proteomes" id="UP001495910"/>
    </source>
</evidence>
<evidence type="ECO:0000313" key="2">
    <source>
        <dbReference type="EMBL" id="MEM4988000.1"/>
    </source>
</evidence>
<dbReference type="RefSeq" id="WP_342829492.1">
    <property type="nucleotide sequence ID" value="NZ_JBANDC010000007.1"/>
</dbReference>
<gene>
    <name evidence="2" type="ORF">V8G57_11440</name>
</gene>
<comment type="caution">
    <text evidence="2">The sequence shown here is derived from an EMBL/GenBank/DDBJ whole genome shotgun (WGS) entry which is preliminary data.</text>
</comment>
<keyword evidence="1" id="KW-0812">Transmembrane</keyword>
<feature type="transmembrane region" description="Helical" evidence="1">
    <location>
        <begin position="61"/>
        <end position="83"/>
    </location>
</feature>
<reference evidence="2 3" key="1">
    <citation type="submission" date="2024-02" db="EMBL/GenBank/DDBJ databases">
        <title>Draft genome sequence of Collimonas sp. strain H4R21, an effective mineral-weathering bacterial strain isolated from the beech rhizosphere.</title>
        <authorList>
            <person name="Morin E."/>
            <person name="Uroz S."/>
            <person name="Leveau J.H.J."/>
            <person name="Kumar R."/>
            <person name="Rey M.W."/>
            <person name="Pham J."/>
        </authorList>
    </citation>
    <scope>NUCLEOTIDE SEQUENCE [LARGE SCALE GENOMIC DNA]</scope>
    <source>
        <strain evidence="2 3">H4R21</strain>
    </source>
</reference>
<accession>A0ABU9PVG9</accession>
<dbReference type="EMBL" id="JBANDC010000007">
    <property type="protein sequence ID" value="MEM4988000.1"/>
    <property type="molecule type" value="Genomic_DNA"/>
</dbReference>
<evidence type="ECO:0000256" key="1">
    <source>
        <dbReference type="SAM" id="Phobius"/>
    </source>
</evidence>
<keyword evidence="1" id="KW-0472">Membrane</keyword>